<reference evidence="11" key="1">
    <citation type="journal article" date="2014" name="Int. J. Syst. Evol. Microbiol.">
        <title>Complete genome sequence of Corynebacterium casei LMG S-19264T (=DSM 44701T), isolated from a smear-ripened cheese.</title>
        <authorList>
            <consortium name="US DOE Joint Genome Institute (JGI-PGF)"/>
            <person name="Walter F."/>
            <person name="Albersmeier A."/>
            <person name="Kalinowski J."/>
            <person name="Ruckert C."/>
        </authorList>
    </citation>
    <scope>NUCLEOTIDE SEQUENCE</scope>
    <source>
        <strain evidence="11">KCTC 32182</strain>
    </source>
</reference>
<keyword evidence="4 8" id="KW-0378">Hydrolase</keyword>
<organism evidence="11 12">
    <name type="scientific">Paludibacterium paludis</name>
    <dbReference type="NCBI Taxonomy" id="1225769"/>
    <lineage>
        <taxon>Bacteria</taxon>
        <taxon>Pseudomonadati</taxon>
        <taxon>Pseudomonadota</taxon>
        <taxon>Betaproteobacteria</taxon>
        <taxon>Neisseriales</taxon>
        <taxon>Chromobacteriaceae</taxon>
        <taxon>Paludibacterium</taxon>
    </lineage>
</organism>
<dbReference type="PANTHER" id="PTHR34217:SF1">
    <property type="entry name" value="CARBOXYPEPTIDASE 1"/>
    <property type="match status" value="1"/>
</dbReference>
<evidence type="ECO:0000313" key="12">
    <source>
        <dbReference type="Proteomes" id="UP000645257"/>
    </source>
</evidence>
<keyword evidence="5 8" id="KW-0482">Metalloprotease</keyword>
<reference evidence="11" key="2">
    <citation type="submission" date="2020-09" db="EMBL/GenBank/DDBJ databases">
        <authorList>
            <person name="Sun Q."/>
            <person name="Kim S."/>
        </authorList>
    </citation>
    <scope>NUCLEOTIDE SEQUENCE</scope>
    <source>
        <strain evidence="11">KCTC 32182</strain>
    </source>
</reference>
<dbReference type="PRINTS" id="PR00998">
    <property type="entry name" value="CRBOXYPTASET"/>
</dbReference>
<keyword evidence="3 8" id="KW-0479">Metal-binding</keyword>
<gene>
    <name evidence="11" type="ORF">GCM10011289_30720</name>
</gene>
<dbReference type="Gene3D" id="1.10.1370.30">
    <property type="match status" value="1"/>
</dbReference>
<proteinExistence type="inferred from homology"/>
<keyword evidence="9" id="KW-0862">Zinc</keyword>
<keyword evidence="2 8" id="KW-0645">Protease</keyword>
<evidence type="ECO:0000256" key="8">
    <source>
        <dbReference type="PIRNR" id="PIRNR006615"/>
    </source>
</evidence>
<dbReference type="PIRSF" id="PIRSF006615">
    <property type="entry name" value="Zn_crbxpep_Taq"/>
    <property type="match status" value="1"/>
</dbReference>
<feature type="binding site" evidence="9">
    <location>
        <position position="301"/>
    </location>
    <ligand>
        <name>Zn(2+)</name>
        <dbReference type="ChEBI" id="CHEBI:29105"/>
        <note>catalytic</note>
    </ligand>
</feature>
<comment type="function">
    <text evidence="8">Broad specificity carboxypetidase that releases amino acids sequentially from the C-terminus, including neutral, aromatic, polar and basic residues.</text>
</comment>
<dbReference type="PANTHER" id="PTHR34217">
    <property type="entry name" value="METAL-DEPENDENT CARBOXYPEPTIDASE"/>
    <property type="match status" value="1"/>
</dbReference>
<comment type="caution">
    <text evidence="11">The sequence shown here is derived from an EMBL/GenBank/DDBJ whole genome shotgun (WGS) entry which is preliminary data.</text>
</comment>
<comment type="cofactor">
    <cofactor evidence="9">
        <name>Zn(2+)</name>
        <dbReference type="ChEBI" id="CHEBI:29105"/>
    </cofactor>
    <text evidence="9">Binds 1 zinc ion per subunit.</text>
</comment>
<evidence type="ECO:0000256" key="6">
    <source>
        <dbReference type="ARBA" id="ARBA00052755"/>
    </source>
</evidence>
<evidence type="ECO:0000313" key="11">
    <source>
        <dbReference type="EMBL" id="GGY24930.1"/>
    </source>
</evidence>
<dbReference type="GO" id="GO:0008270">
    <property type="term" value="F:zinc ion binding"/>
    <property type="evidence" value="ECO:0007669"/>
    <property type="project" value="UniProtKB-ARBA"/>
</dbReference>
<keyword evidence="1 8" id="KW-0121">Carboxypeptidase</keyword>
<evidence type="ECO:0000256" key="10">
    <source>
        <dbReference type="PIRSR" id="PIRSR006615-2"/>
    </source>
</evidence>
<dbReference type="EC" id="3.4.17.19" evidence="8"/>
<dbReference type="RefSeq" id="WP_229804853.1">
    <property type="nucleotide sequence ID" value="NZ_BMYX01000020.1"/>
</dbReference>
<dbReference type="Pfam" id="PF02074">
    <property type="entry name" value="Peptidase_M32"/>
    <property type="match status" value="1"/>
</dbReference>
<accession>A0A918UBK9</accession>
<dbReference type="SUPFAM" id="SSF55486">
    <property type="entry name" value="Metalloproteases ('zincins'), catalytic domain"/>
    <property type="match status" value="1"/>
</dbReference>
<feature type="binding site" evidence="9">
    <location>
        <position position="275"/>
    </location>
    <ligand>
        <name>Zn(2+)</name>
        <dbReference type="ChEBI" id="CHEBI:29105"/>
        <note>catalytic</note>
    </ligand>
</feature>
<dbReference type="CDD" id="cd06460">
    <property type="entry name" value="M32_Taq"/>
    <property type="match status" value="1"/>
</dbReference>
<name>A0A918UBK9_9NEIS</name>
<feature type="active site" description="Proton donor/acceptor" evidence="10">
    <location>
        <position position="272"/>
    </location>
</feature>
<dbReference type="EMBL" id="BMYX01000020">
    <property type="protein sequence ID" value="GGY24930.1"/>
    <property type="molecule type" value="Genomic_DNA"/>
</dbReference>
<dbReference type="PROSITE" id="PS52034">
    <property type="entry name" value="PEPTIDASE_M32"/>
    <property type="match status" value="1"/>
</dbReference>
<dbReference type="AlphaFoldDB" id="A0A918UBK9"/>
<evidence type="ECO:0000256" key="4">
    <source>
        <dbReference type="ARBA" id="ARBA00022801"/>
    </source>
</evidence>
<keyword evidence="12" id="KW-1185">Reference proteome</keyword>
<dbReference type="Proteomes" id="UP000645257">
    <property type="component" value="Unassembled WGS sequence"/>
</dbReference>
<dbReference type="GO" id="GO:0004181">
    <property type="term" value="F:metallocarboxypeptidase activity"/>
    <property type="evidence" value="ECO:0007669"/>
    <property type="project" value="UniProtKB-UniRule"/>
</dbReference>
<evidence type="ECO:0000256" key="5">
    <source>
        <dbReference type="ARBA" id="ARBA00023049"/>
    </source>
</evidence>
<evidence type="ECO:0000256" key="2">
    <source>
        <dbReference type="ARBA" id="ARBA00022670"/>
    </source>
</evidence>
<dbReference type="GO" id="GO:0006508">
    <property type="term" value="P:proteolysis"/>
    <property type="evidence" value="ECO:0007669"/>
    <property type="project" value="UniProtKB-UniRule"/>
</dbReference>
<comment type="catalytic activity">
    <reaction evidence="6 8">
        <text>Release of a C-terminal amino acid with broad specificity, except for -Pro.</text>
        <dbReference type="EC" id="3.4.17.19"/>
    </reaction>
</comment>
<comment type="similarity">
    <text evidence="7 8">Belongs to the peptidase M32 family.</text>
</comment>
<feature type="binding site" evidence="9">
    <location>
        <position position="271"/>
    </location>
    <ligand>
        <name>Zn(2+)</name>
        <dbReference type="ChEBI" id="CHEBI:29105"/>
        <note>catalytic</note>
    </ligand>
</feature>
<evidence type="ECO:0000256" key="7">
    <source>
        <dbReference type="ARBA" id="ARBA00061580"/>
    </source>
</evidence>
<protein>
    <recommendedName>
        <fullName evidence="8">Metal-dependent carboxypeptidase</fullName>
        <ecNumber evidence="8">3.4.17.19</ecNumber>
    </recommendedName>
</protein>
<dbReference type="InterPro" id="IPR001333">
    <property type="entry name" value="Peptidase_M32_Taq"/>
</dbReference>
<sequence length="504" mass="56878">MNESDETMPSTPVYDTLTRTFDRLHRLFHLKEIACWDQATMMPPGGNEARAGALAELGGLIHAMMTDAEFGRRLSAAEDEDLDDMARANLREMRREWERTNLLPADLVKAQTLARARCEHAWRSQRPANDWPGLRENLREVVRLAREEGRRLAEGRGIAPYQALMDKFEPGMTTERLETLFSDIKTWLPGLIAAVRDKQAGETWLKPAGPFPVEAQRALCREAMALLGFDFSAGRLDVSEHPFCGGVPEDVRITTRYREDDFVQSLMGIIHETGHARYEQRLPRGWLGQPVGRARSMGIHESQSLAFEMQLARHPAFVGLLAPLARRHLGERPELSGEQLAALLTRVEPGFIRVDADELCYPAHVILRFEIESALIDGAIEVDDIPALWDDKMAAYLGLDTRGNHADGCMQDIHWPSGDFGYFPSYTLGAMYAAQFFAAMRREHPDLDRRIADGDLSVVFDWLDKAVWSQGCRWTTDELVRRATGGSLDPTHFRTHLEARYLGG</sequence>
<evidence type="ECO:0000256" key="3">
    <source>
        <dbReference type="ARBA" id="ARBA00022723"/>
    </source>
</evidence>
<dbReference type="FunFam" id="1.10.1370.30:FF:000003">
    <property type="entry name" value="Thermostable carboxypeptidase 1"/>
    <property type="match status" value="1"/>
</dbReference>
<evidence type="ECO:0000256" key="9">
    <source>
        <dbReference type="PIRSR" id="PIRSR006615-1"/>
    </source>
</evidence>
<evidence type="ECO:0000256" key="1">
    <source>
        <dbReference type="ARBA" id="ARBA00022645"/>
    </source>
</evidence>